<organism evidence="1 2">
    <name type="scientific">Thioclava marina</name>
    <dbReference type="NCBI Taxonomy" id="1915077"/>
    <lineage>
        <taxon>Bacteria</taxon>
        <taxon>Pseudomonadati</taxon>
        <taxon>Pseudomonadota</taxon>
        <taxon>Alphaproteobacteria</taxon>
        <taxon>Rhodobacterales</taxon>
        <taxon>Paracoccaceae</taxon>
        <taxon>Thioclava</taxon>
    </lineage>
</organism>
<sequence length="121" mass="13396">MSRGGGYTIYIERPAGPPIGFDEWEYAVGKVDGVRLSTDEHQSVTNPKTGEVIGLRAGPGLAEIRLRDGRWQHALRWFSGTIVLRAPRDFDDPDSAMRRLLRVLAGELGAEVIGDEGETYR</sequence>
<evidence type="ECO:0000313" key="2">
    <source>
        <dbReference type="Proteomes" id="UP000242224"/>
    </source>
</evidence>
<proteinExistence type="predicted"/>
<reference evidence="1 2" key="1">
    <citation type="submission" date="2016-11" db="EMBL/GenBank/DDBJ databases">
        <title>A multilocus sequence analysis scheme for characterization of bacteria in the genus Thioclava.</title>
        <authorList>
            <person name="Liu Y."/>
            <person name="Shao Z."/>
        </authorList>
    </citation>
    <scope>NUCLEOTIDE SEQUENCE [LARGE SCALE GENOMIC DNA]</scope>
    <source>
        <strain evidence="1 2">11.10-0-13</strain>
    </source>
</reference>
<dbReference type="RefSeq" id="WP_078573367.1">
    <property type="nucleotide sequence ID" value="NZ_JACIZB010000062.1"/>
</dbReference>
<gene>
    <name evidence="1" type="ORF">BMG00_03250</name>
</gene>
<keyword evidence="2" id="KW-1185">Reference proteome</keyword>
<protein>
    <submittedName>
        <fullName evidence="1">Uncharacterized protein</fullName>
    </submittedName>
</protein>
<accession>A0ABX3MMU2</accession>
<dbReference type="EMBL" id="MPZS01000001">
    <property type="protein sequence ID" value="OOY12853.1"/>
    <property type="molecule type" value="Genomic_DNA"/>
</dbReference>
<evidence type="ECO:0000313" key="1">
    <source>
        <dbReference type="EMBL" id="OOY12853.1"/>
    </source>
</evidence>
<dbReference type="Proteomes" id="UP000242224">
    <property type="component" value="Unassembled WGS sequence"/>
</dbReference>
<name>A0ABX3MMU2_9RHOB</name>
<comment type="caution">
    <text evidence="1">The sequence shown here is derived from an EMBL/GenBank/DDBJ whole genome shotgun (WGS) entry which is preliminary data.</text>
</comment>